<dbReference type="EMBL" id="VIEB01001010">
    <property type="protein sequence ID" value="TQD76831.1"/>
    <property type="molecule type" value="Genomic_DNA"/>
</dbReference>
<reference evidence="1 2" key="1">
    <citation type="journal article" date="2019" name="G3 (Bethesda)">
        <title>Sequencing of a Wild Apple (Malus baccata) Genome Unravels the Differences Between Cultivated and Wild Apple Species Regarding Disease Resistance and Cold Tolerance.</title>
        <authorList>
            <person name="Chen X."/>
        </authorList>
    </citation>
    <scope>NUCLEOTIDE SEQUENCE [LARGE SCALE GENOMIC DNA]</scope>
    <source>
        <strain evidence="2">cv. Shandingzi</strain>
        <tissue evidence="1">Leaves</tissue>
    </source>
</reference>
<name>A0A540KRH6_MALBA</name>
<dbReference type="InterPro" id="IPR037124">
    <property type="entry name" value="Chaperonin_GroES_sf"/>
</dbReference>
<dbReference type="InterPro" id="IPR011032">
    <property type="entry name" value="GroES-like_sf"/>
</dbReference>
<evidence type="ECO:0000313" key="2">
    <source>
        <dbReference type="Proteomes" id="UP000315295"/>
    </source>
</evidence>
<dbReference type="Gene3D" id="2.30.33.40">
    <property type="entry name" value="GroES chaperonin"/>
    <property type="match status" value="1"/>
</dbReference>
<keyword evidence="2" id="KW-1185">Reference proteome</keyword>
<gene>
    <name evidence="1" type="ORF">C1H46_037637</name>
</gene>
<dbReference type="SUPFAM" id="SSF50129">
    <property type="entry name" value="GroES-like"/>
    <property type="match status" value="1"/>
</dbReference>
<accession>A0A540KRH6</accession>
<dbReference type="Proteomes" id="UP000315295">
    <property type="component" value="Unassembled WGS sequence"/>
</dbReference>
<protein>
    <submittedName>
        <fullName evidence="1">Uncharacterized protein</fullName>
    </submittedName>
</protein>
<comment type="caution">
    <text evidence="1">The sequence shown here is derived from an EMBL/GenBank/DDBJ whole genome shotgun (WGS) entry which is preliminary data.</text>
</comment>
<dbReference type="GO" id="GO:0006457">
    <property type="term" value="P:protein folding"/>
    <property type="evidence" value="ECO:0007669"/>
    <property type="project" value="InterPro"/>
</dbReference>
<organism evidence="1 2">
    <name type="scientific">Malus baccata</name>
    <name type="common">Siberian crab apple</name>
    <name type="synonym">Pyrus baccata</name>
    <dbReference type="NCBI Taxonomy" id="106549"/>
    <lineage>
        <taxon>Eukaryota</taxon>
        <taxon>Viridiplantae</taxon>
        <taxon>Streptophyta</taxon>
        <taxon>Embryophyta</taxon>
        <taxon>Tracheophyta</taxon>
        <taxon>Spermatophyta</taxon>
        <taxon>Magnoliopsida</taxon>
        <taxon>eudicotyledons</taxon>
        <taxon>Gunneridae</taxon>
        <taxon>Pentapetalae</taxon>
        <taxon>rosids</taxon>
        <taxon>fabids</taxon>
        <taxon>Rosales</taxon>
        <taxon>Rosaceae</taxon>
        <taxon>Amygdaloideae</taxon>
        <taxon>Maleae</taxon>
        <taxon>Malus</taxon>
    </lineage>
</organism>
<dbReference type="AlphaFoldDB" id="A0A540KRH6"/>
<proteinExistence type="predicted"/>
<evidence type="ECO:0000313" key="1">
    <source>
        <dbReference type="EMBL" id="TQD76831.1"/>
    </source>
</evidence>
<sequence>MARCFIPTLNHVLIEIMFLPSKTTADILFPESFTKLNSGNVVIMGPGAKDKAGKLMSLQT</sequence>
<dbReference type="STRING" id="106549.A0A540KRH6"/>